<evidence type="ECO:0000313" key="1">
    <source>
        <dbReference type="EMBL" id="OKO96294.1"/>
    </source>
</evidence>
<dbReference type="AlphaFoldDB" id="A0A1Q5T7U7"/>
<evidence type="ECO:0000313" key="2">
    <source>
        <dbReference type="Proteomes" id="UP000186030"/>
    </source>
</evidence>
<reference evidence="2" key="2">
    <citation type="submission" date="2017-01" db="EMBL/GenBank/DDBJ databases">
        <title>Genome sequencing and annotation of Geobacillus sp. 1017, a Hydrocarbon-Oxidizing Thermophilic Bacterium Isolated from a Heavy Oil Reservoir (China).</title>
        <authorList>
            <person name="Kadnikov V.V."/>
            <person name="Mardanov A.V."/>
            <person name="Poltaraus A.B."/>
            <person name="Sokolova D.S."/>
            <person name="Semenova E.M."/>
            <person name="Ravin N.V."/>
            <person name="Tourova T.P."/>
            <person name="Nazina T.N."/>
        </authorList>
    </citation>
    <scope>NUCLEOTIDE SEQUENCE [LARGE SCALE GENOMIC DNA]</scope>
    <source>
        <strain evidence="2">1017</strain>
    </source>
</reference>
<protein>
    <submittedName>
        <fullName evidence="1">Uncharacterized protein</fullName>
    </submittedName>
</protein>
<accession>A0A1Q5T7U7</accession>
<sequence length="59" mass="6231">MTGLLLSFSPGTALAIPFSLAGAHRKNKLPPNKLAGASLDIVFTKLVSIISNRRLTAKL</sequence>
<proteinExistence type="predicted"/>
<organism evidence="1 2">
    <name type="scientific">Geobacillus proteiniphilus</name>
    <dbReference type="NCBI Taxonomy" id="860353"/>
    <lineage>
        <taxon>Bacteria</taxon>
        <taxon>Bacillati</taxon>
        <taxon>Bacillota</taxon>
        <taxon>Bacilli</taxon>
        <taxon>Bacillales</taxon>
        <taxon>Anoxybacillaceae</taxon>
        <taxon>Geobacillus</taxon>
    </lineage>
</organism>
<dbReference type="Proteomes" id="UP000186030">
    <property type="component" value="Unassembled WGS sequence"/>
</dbReference>
<dbReference type="EMBL" id="MQMG01000003">
    <property type="protein sequence ID" value="OKO96294.1"/>
    <property type="molecule type" value="Genomic_DNA"/>
</dbReference>
<reference evidence="1 2" key="1">
    <citation type="submission" date="2016-11" db="EMBL/GenBank/DDBJ databases">
        <authorList>
            <person name="Kadnikov V."/>
            <person name="Nazina T."/>
        </authorList>
    </citation>
    <scope>NUCLEOTIDE SEQUENCE [LARGE SCALE GENOMIC DNA]</scope>
    <source>
        <strain evidence="1 2">1017</strain>
    </source>
</reference>
<gene>
    <name evidence="1" type="ORF">BRO54_0473</name>
</gene>
<name>A0A1Q5T7U7_9BACL</name>
<comment type="caution">
    <text evidence="1">The sequence shown here is derived from an EMBL/GenBank/DDBJ whole genome shotgun (WGS) entry which is preliminary data.</text>
</comment>